<dbReference type="SUPFAM" id="SSF52540">
    <property type="entry name" value="P-loop containing nucleoside triphosphate hydrolases"/>
    <property type="match status" value="1"/>
</dbReference>
<evidence type="ECO:0000256" key="2">
    <source>
        <dbReference type="PROSITE-ProRule" id="PRU00339"/>
    </source>
</evidence>
<feature type="DNA-binding region" description="OmpR/PhoB-type" evidence="3">
    <location>
        <begin position="3"/>
        <end position="101"/>
    </location>
</feature>
<dbReference type="SMART" id="SM00028">
    <property type="entry name" value="TPR"/>
    <property type="match status" value="3"/>
</dbReference>
<proteinExistence type="predicted"/>
<protein>
    <submittedName>
        <fullName evidence="5">Winged helix-turn-helix domain-containing protein</fullName>
    </submittedName>
</protein>
<dbReference type="PROSITE" id="PS50005">
    <property type="entry name" value="TPR"/>
    <property type="match status" value="1"/>
</dbReference>
<evidence type="ECO:0000256" key="1">
    <source>
        <dbReference type="ARBA" id="ARBA00023125"/>
    </source>
</evidence>
<name>A0ABT5L4Q3_9ALTE</name>
<evidence type="ECO:0000313" key="6">
    <source>
        <dbReference type="Proteomes" id="UP001218788"/>
    </source>
</evidence>
<dbReference type="InterPro" id="IPR049052">
    <property type="entry name" value="nSTAND1"/>
</dbReference>
<keyword evidence="6" id="KW-1185">Reference proteome</keyword>
<dbReference type="InterPro" id="IPR001867">
    <property type="entry name" value="OmpR/PhoB-type_DNA-bd"/>
</dbReference>
<dbReference type="CDD" id="cd00383">
    <property type="entry name" value="trans_reg_C"/>
    <property type="match status" value="1"/>
</dbReference>
<evidence type="ECO:0000256" key="3">
    <source>
        <dbReference type="PROSITE-ProRule" id="PRU01091"/>
    </source>
</evidence>
<dbReference type="InterPro" id="IPR027417">
    <property type="entry name" value="P-loop_NTPase"/>
</dbReference>
<dbReference type="PANTHER" id="PTHR47691">
    <property type="entry name" value="REGULATOR-RELATED"/>
    <property type="match status" value="1"/>
</dbReference>
<dbReference type="InterPro" id="IPR036388">
    <property type="entry name" value="WH-like_DNA-bd_sf"/>
</dbReference>
<dbReference type="InterPro" id="IPR016032">
    <property type="entry name" value="Sig_transdc_resp-reg_C-effctor"/>
</dbReference>
<feature type="repeat" description="TPR" evidence="2">
    <location>
        <begin position="784"/>
        <end position="817"/>
    </location>
</feature>
<dbReference type="PROSITE" id="PS51755">
    <property type="entry name" value="OMPR_PHOB"/>
    <property type="match status" value="1"/>
</dbReference>
<dbReference type="SUPFAM" id="SSF46894">
    <property type="entry name" value="C-terminal effector domain of the bipartite response regulators"/>
    <property type="match status" value="1"/>
</dbReference>
<gene>
    <name evidence="5" type="ORF">OIK42_08725</name>
</gene>
<keyword evidence="2" id="KW-0802">TPR repeat</keyword>
<organism evidence="5 6">
    <name type="scientific">Alteromonas gilva</name>
    <dbReference type="NCBI Taxonomy" id="2987522"/>
    <lineage>
        <taxon>Bacteria</taxon>
        <taxon>Pseudomonadati</taxon>
        <taxon>Pseudomonadota</taxon>
        <taxon>Gammaproteobacteria</taxon>
        <taxon>Alteromonadales</taxon>
        <taxon>Alteromonadaceae</taxon>
        <taxon>Alteromonas/Salinimonas group</taxon>
        <taxon>Alteromonas</taxon>
    </lineage>
</organism>
<reference evidence="5 6" key="1">
    <citation type="submission" date="2022-10" db="EMBL/GenBank/DDBJ databases">
        <title>Alteromonas sp. chi3 Genome sequencing.</title>
        <authorList>
            <person name="Park S."/>
        </authorList>
    </citation>
    <scope>NUCLEOTIDE SEQUENCE [LARGE SCALE GENOMIC DNA]</scope>
    <source>
        <strain evidence="6">chi3</strain>
    </source>
</reference>
<dbReference type="Pfam" id="PF20703">
    <property type="entry name" value="nSTAND1"/>
    <property type="match status" value="1"/>
</dbReference>
<dbReference type="InterPro" id="IPR011990">
    <property type="entry name" value="TPR-like_helical_dom_sf"/>
</dbReference>
<dbReference type="Proteomes" id="UP001218788">
    <property type="component" value="Unassembled WGS sequence"/>
</dbReference>
<evidence type="ECO:0000259" key="4">
    <source>
        <dbReference type="PROSITE" id="PS51755"/>
    </source>
</evidence>
<dbReference type="PANTHER" id="PTHR47691:SF3">
    <property type="entry name" value="HTH-TYPE TRANSCRIPTIONAL REGULATOR RV0890C-RELATED"/>
    <property type="match status" value="1"/>
</dbReference>
<dbReference type="InterPro" id="IPR019734">
    <property type="entry name" value="TPR_rpt"/>
</dbReference>
<dbReference type="Gene3D" id="1.25.40.10">
    <property type="entry name" value="Tetratricopeptide repeat domain"/>
    <property type="match status" value="1"/>
</dbReference>
<dbReference type="Pfam" id="PF00486">
    <property type="entry name" value="Trans_reg_C"/>
    <property type="match status" value="1"/>
</dbReference>
<dbReference type="SUPFAM" id="SSF48452">
    <property type="entry name" value="TPR-like"/>
    <property type="match status" value="1"/>
</dbReference>
<sequence length="1099" mass="123083">MDTSQFFLGDWQVSPSSNSLRLGKTVSVVEPKAMDVLLLLCQQAGEVLSADTIIQQCWGTTDVGDNPIHKAITQLRKALGDKATSPIYIETIRKRGYRVIADVVFPEDDSSRAQKAQWQGGSPFLGLQAYSEKDAGVFFGRQKQIAELLGRINHQIEQGRAFTLLLGPSGSGKSSLIHAGLIPRLTDPKGVNGIRVISYATVDFADIDAERLWLDLASHLLDWDIEGEPLFFEQSAQQLAVALQTDMASVCEHCQSVLSAYAEFAKIAHPRFMLVLDRLEVLLDSPQFSAADREQLLQLAEQLACSNAVIVLSACRNDFYPKIANFPVLLKDKAKGAHFDLAPPSPYELSQMIRLPAIAAGLTWSKDNAQGVMLDELITMETASHPDALPLLQYTLQELYVQRDGNELQISVYKSLGGIEGAIGHKAEQLFKAMDADKQKNLPQILLLLITLSPDGNNLTSRTARWDELKNKPQRDFVQTMVENRLFVSHLQHDEPCFRVAHEALLRRWPRVQEWINAHQDSLAIKTSLLNQAEQWCNEKRNPAYLLADGKPLQQALALRDHSGLHLQAQELALIKASQARASNIRWLKRATMGMLMVLTIMAVFFSLQSQHAQQLAEAKRQEAESLLGFMVGEFADKLRSVGRMDLLDGISNKAMEYFATADQQENPANWWLTGSAERSFKARFQQALTLQALAEVAYSRDKLDEAATGFTEAHEQMQALLAIAPENVELVKMLGVNAFWRGQLDYNASRWQGAEAGFTDYLTYSQQLLALEPDNPEAITELSYAHNSLGSLALERLQYQKALTAFEHSLKLKKQVLTVQPDNTLLKTDIADTYSWLATASNHLGQYRAARKHAQQGQRILQKLLDAEPTNPYMLESLAFMLLREANLLIRHNELASAATKAVEAHQLFELLVAQDPDNTLWQRAKARQQMKMLRINRLLPADERVFTDNEEQALLENLLAVARDDARVTVDYADYLQLTGNWAMSDKVITRLGQQLAQQNTAQQNASRRLLHSKYYLLKAAGFAHDNEDTLQQQACVQAEKVLAPVLEYSLDLEILTAYVTAVTCAELTVDISQYLTVIEREELSLNTYPLLTRQGE</sequence>
<dbReference type="Gene3D" id="3.40.50.300">
    <property type="entry name" value="P-loop containing nucleotide triphosphate hydrolases"/>
    <property type="match status" value="1"/>
</dbReference>
<feature type="domain" description="OmpR/PhoB-type" evidence="4">
    <location>
        <begin position="3"/>
        <end position="101"/>
    </location>
</feature>
<evidence type="ECO:0000313" key="5">
    <source>
        <dbReference type="EMBL" id="MDC8830842.1"/>
    </source>
</evidence>
<dbReference type="RefSeq" id="WP_273639776.1">
    <property type="nucleotide sequence ID" value="NZ_JAQQXP010000001.1"/>
</dbReference>
<accession>A0ABT5L4Q3</accession>
<comment type="caution">
    <text evidence="5">The sequence shown here is derived from an EMBL/GenBank/DDBJ whole genome shotgun (WGS) entry which is preliminary data.</text>
</comment>
<dbReference type="Gene3D" id="1.10.10.10">
    <property type="entry name" value="Winged helix-like DNA-binding domain superfamily/Winged helix DNA-binding domain"/>
    <property type="match status" value="1"/>
</dbReference>
<keyword evidence="1 3" id="KW-0238">DNA-binding</keyword>
<dbReference type="SMART" id="SM00862">
    <property type="entry name" value="Trans_reg_C"/>
    <property type="match status" value="1"/>
</dbReference>
<dbReference type="EMBL" id="JAQQXP010000001">
    <property type="protein sequence ID" value="MDC8830842.1"/>
    <property type="molecule type" value="Genomic_DNA"/>
</dbReference>